<dbReference type="Pfam" id="PF00848">
    <property type="entry name" value="Ring_hydroxyl_A"/>
    <property type="match status" value="1"/>
</dbReference>
<dbReference type="Pfam" id="PF00355">
    <property type="entry name" value="Rieske"/>
    <property type="match status" value="1"/>
</dbReference>
<dbReference type="Proteomes" id="UP000015503">
    <property type="component" value="Chromosome"/>
</dbReference>
<dbReference type="InterPro" id="IPR001663">
    <property type="entry name" value="Rng_hydr_dOase-A"/>
</dbReference>
<evidence type="ECO:0000313" key="8">
    <source>
        <dbReference type="EMBL" id="BAN50453.1"/>
    </source>
</evidence>
<dbReference type="RefSeq" id="WP_016494582.1">
    <property type="nucleotide sequence ID" value="NC_021499.1"/>
</dbReference>
<keyword evidence="4" id="KW-0560">Oxidoreductase</keyword>
<dbReference type="InterPro" id="IPR036922">
    <property type="entry name" value="Rieske_2Fe-2S_sf"/>
</dbReference>
<reference evidence="8 9" key="1">
    <citation type="journal article" date="2013" name="Genome Announc.">
        <title>Complete Genome Sequence of the Carbazole Degrader Pseudomonas resinovorans Strain CA10 (NBRC 106553).</title>
        <authorList>
            <person name="Shintani M."/>
            <person name="Hosoyama A."/>
            <person name="Ohji S."/>
            <person name="Tsuchikane K."/>
            <person name="Takarada H."/>
            <person name="Yamazoe A."/>
            <person name="Fujita N."/>
            <person name="Nojiri H."/>
        </authorList>
    </citation>
    <scope>NUCLEOTIDE SEQUENCE [LARGE SCALE GENOMIC DNA]</scope>
    <source>
        <strain evidence="8 9">NBRC 106553</strain>
    </source>
</reference>
<dbReference type="GO" id="GO:0016491">
    <property type="term" value="F:oxidoreductase activity"/>
    <property type="evidence" value="ECO:0007669"/>
    <property type="project" value="UniProtKB-KW"/>
</dbReference>
<feature type="domain" description="Rieske" evidence="7">
    <location>
        <begin position="42"/>
        <end position="150"/>
    </location>
</feature>
<evidence type="ECO:0000256" key="6">
    <source>
        <dbReference type="ARBA" id="ARBA00023014"/>
    </source>
</evidence>
<evidence type="ECO:0000256" key="5">
    <source>
        <dbReference type="ARBA" id="ARBA00023004"/>
    </source>
</evidence>
<dbReference type="Gene3D" id="3.90.380.10">
    <property type="entry name" value="Naphthalene 1,2-dioxygenase Alpha Subunit, Chain A, domain 1"/>
    <property type="match status" value="2"/>
</dbReference>
<dbReference type="HOGENOM" id="CLU_026244_3_2_6"/>
<dbReference type="Gene3D" id="2.102.10.10">
    <property type="entry name" value="Rieske [2Fe-2S] iron-sulphur domain"/>
    <property type="match status" value="1"/>
</dbReference>
<dbReference type="SUPFAM" id="SSF55961">
    <property type="entry name" value="Bet v1-like"/>
    <property type="match status" value="1"/>
</dbReference>
<evidence type="ECO:0000259" key="7">
    <source>
        <dbReference type="PROSITE" id="PS51296"/>
    </source>
</evidence>
<dbReference type="STRING" id="1245471.PCA10_47210"/>
<dbReference type="SUPFAM" id="SSF50022">
    <property type="entry name" value="ISP domain"/>
    <property type="match status" value="1"/>
</dbReference>
<dbReference type="InterPro" id="IPR015879">
    <property type="entry name" value="Ring_hydroxy_dOase_asu_C_dom"/>
</dbReference>
<dbReference type="CDD" id="cd00680">
    <property type="entry name" value="RHO_alpha_C"/>
    <property type="match status" value="1"/>
</dbReference>
<evidence type="ECO:0000313" key="9">
    <source>
        <dbReference type="Proteomes" id="UP000015503"/>
    </source>
</evidence>
<sequence length="390" mass="43852">MYEPISSRPQADDRDNHTLPSWIYNDERFFQLEKEEIFSRSWHIACHVSEIANPGDYITLKFLGERVAVARLADGSISAFHNTCRHRAHQVITGERGTCKRVHVCPYHGWTYNQDGGIRAIPGGSEEDVKQVGHGLLPVDHEVFMGFVWIRLKSEGPSVAERLAGYAELLAAYRIDEMVPNDDLSVEEHPVDWKNMMDNYLEGYHVAVGHPGLNKMVEGGYDVEADGANGVSFATHLLKDHPAGGPDEFAYLSIRASAEHLPGDHGRRWSYLSLFPNVNIGLQPDSIDYFIFYPLGPGRAVFRTASFSLPSASPEVQAARVAAGRVWSQVQEEDNELTESVQRGFEGSAYPFGYLSPRETGVRAFRDWIRQRLPIAREEQRPSHHLVRLG</sequence>
<dbReference type="KEGG" id="pre:PCA10_47210"/>
<dbReference type="PATRIC" id="fig|1245471.3.peg.4781"/>
<dbReference type="OrthoDB" id="9769355at2"/>
<keyword evidence="6" id="KW-0411">Iron-sulfur</keyword>
<dbReference type="PANTHER" id="PTHR43756:SF5">
    <property type="entry name" value="CHOLINE MONOOXYGENASE, CHLOROPLASTIC"/>
    <property type="match status" value="1"/>
</dbReference>
<dbReference type="PRINTS" id="PR00090">
    <property type="entry name" value="RNGDIOXGNASE"/>
</dbReference>
<dbReference type="EMBL" id="AP013068">
    <property type="protein sequence ID" value="BAN50453.1"/>
    <property type="molecule type" value="Genomic_DNA"/>
</dbReference>
<keyword evidence="9" id="KW-1185">Reference proteome</keyword>
<dbReference type="GO" id="GO:0005506">
    <property type="term" value="F:iron ion binding"/>
    <property type="evidence" value="ECO:0007669"/>
    <property type="project" value="InterPro"/>
</dbReference>
<evidence type="ECO:0000256" key="1">
    <source>
        <dbReference type="ARBA" id="ARBA00001962"/>
    </source>
</evidence>
<dbReference type="InterPro" id="IPR017941">
    <property type="entry name" value="Rieske_2Fe-2S"/>
</dbReference>
<dbReference type="CDD" id="cd03469">
    <property type="entry name" value="Rieske_RO_Alpha_N"/>
    <property type="match status" value="1"/>
</dbReference>
<keyword evidence="3" id="KW-0479">Metal-binding</keyword>
<name>S6AVZ2_METRE</name>
<evidence type="ECO:0000256" key="3">
    <source>
        <dbReference type="ARBA" id="ARBA00022723"/>
    </source>
</evidence>
<evidence type="ECO:0000256" key="2">
    <source>
        <dbReference type="ARBA" id="ARBA00022714"/>
    </source>
</evidence>
<keyword evidence="2" id="KW-0001">2Fe-2S</keyword>
<proteinExistence type="predicted"/>
<gene>
    <name evidence="8" type="ORF">PCA10_47210</name>
</gene>
<organism evidence="8 9">
    <name type="scientific">Metapseudomonas resinovorans NBRC 106553</name>
    <dbReference type="NCBI Taxonomy" id="1245471"/>
    <lineage>
        <taxon>Bacteria</taxon>
        <taxon>Pseudomonadati</taxon>
        <taxon>Pseudomonadota</taxon>
        <taxon>Gammaproteobacteria</taxon>
        <taxon>Pseudomonadales</taxon>
        <taxon>Pseudomonadaceae</taxon>
        <taxon>Metapseudomonas</taxon>
    </lineage>
</organism>
<evidence type="ECO:0000256" key="4">
    <source>
        <dbReference type="ARBA" id="ARBA00023002"/>
    </source>
</evidence>
<protein>
    <submittedName>
        <fullName evidence="8">Putative Rieske iron-sulfur protein</fullName>
    </submittedName>
</protein>
<dbReference type="eggNOG" id="COG4638">
    <property type="taxonomic scope" value="Bacteria"/>
</dbReference>
<comment type="cofactor">
    <cofactor evidence="1">
        <name>Fe cation</name>
        <dbReference type="ChEBI" id="CHEBI:24875"/>
    </cofactor>
</comment>
<dbReference type="GO" id="GO:0051537">
    <property type="term" value="F:2 iron, 2 sulfur cluster binding"/>
    <property type="evidence" value="ECO:0007669"/>
    <property type="project" value="UniProtKB-KW"/>
</dbReference>
<dbReference type="PROSITE" id="PS51296">
    <property type="entry name" value="RIESKE"/>
    <property type="match status" value="1"/>
</dbReference>
<keyword evidence="5" id="KW-0408">Iron</keyword>
<accession>S6AVZ2</accession>
<dbReference type="PANTHER" id="PTHR43756">
    <property type="entry name" value="CHOLINE MONOOXYGENASE, CHLOROPLASTIC"/>
    <property type="match status" value="1"/>
</dbReference>
<dbReference type="AlphaFoldDB" id="S6AVZ2"/>